<protein>
    <submittedName>
        <fullName evidence="1">Uncharacterized protein YueI</fullName>
    </submittedName>
</protein>
<dbReference type="EMBL" id="JACJHX010000006">
    <property type="protein sequence ID" value="MBA9027051.1"/>
    <property type="molecule type" value="Genomic_DNA"/>
</dbReference>
<organism evidence="1 2">
    <name type="scientific">Peribacillus huizhouensis</name>
    <dbReference type="NCBI Taxonomy" id="1501239"/>
    <lineage>
        <taxon>Bacteria</taxon>
        <taxon>Bacillati</taxon>
        <taxon>Bacillota</taxon>
        <taxon>Bacilli</taxon>
        <taxon>Bacillales</taxon>
        <taxon>Bacillaceae</taxon>
        <taxon>Peribacillus</taxon>
    </lineage>
</organism>
<dbReference type="RefSeq" id="WP_182502691.1">
    <property type="nucleotide sequence ID" value="NZ_JACJHX010000006.1"/>
</dbReference>
<comment type="caution">
    <text evidence="1">The sequence shown here is derived from an EMBL/GenBank/DDBJ whole genome shotgun (WGS) entry which is preliminary data.</text>
</comment>
<dbReference type="Proteomes" id="UP000626697">
    <property type="component" value="Unassembled WGS sequence"/>
</dbReference>
<dbReference type="Pfam" id="PF07997">
    <property type="entry name" value="DUF1694"/>
    <property type="match status" value="1"/>
</dbReference>
<sequence>MSGKNVDEIIQQGIHGQKELKPEERKRFLGTIRERIIAVLTQPQVRDKEVYHEFLNLMKKHPQALLFTNGNMEYASLKKYIEAARVNKIPYKMVINKDYNTDIGLVLAYEYAIDKEEIFLEKKVTNLKVANVKEKGSLAKLASWLREKRHEVKGKSNS</sequence>
<keyword evidence="2" id="KW-1185">Reference proteome</keyword>
<proteinExistence type="predicted"/>
<evidence type="ECO:0000313" key="2">
    <source>
        <dbReference type="Proteomes" id="UP000626697"/>
    </source>
</evidence>
<accession>A0ABR6CQR6</accession>
<dbReference type="InterPro" id="IPR029064">
    <property type="entry name" value="Ribosomal_eL30-like_sf"/>
</dbReference>
<gene>
    <name evidence="1" type="ORF">HNP81_002341</name>
</gene>
<dbReference type="SUPFAM" id="SSF160515">
    <property type="entry name" value="YueI-like"/>
    <property type="match status" value="1"/>
</dbReference>
<reference evidence="1 2" key="1">
    <citation type="submission" date="2020-08" db="EMBL/GenBank/DDBJ databases">
        <title>Genomic Encyclopedia of Type Strains, Phase IV (KMG-IV): sequencing the most valuable type-strain genomes for metagenomic binning, comparative biology and taxonomic classification.</title>
        <authorList>
            <person name="Goeker M."/>
        </authorList>
    </citation>
    <scope>NUCLEOTIDE SEQUENCE [LARGE SCALE GENOMIC DNA]</scope>
    <source>
        <strain evidence="1 2">DSM 105481</strain>
    </source>
</reference>
<dbReference type="Gene3D" id="3.30.1330.30">
    <property type="match status" value="1"/>
</dbReference>
<name>A0ABR6CQR6_9BACI</name>
<evidence type="ECO:0000313" key="1">
    <source>
        <dbReference type="EMBL" id="MBA9027051.1"/>
    </source>
</evidence>
<dbReference type="InterPro" id="IPR012543">
    <property type="entry name" value="DUF1694"/>
</dbReference>
<dbReference type="PIRSF" id="PIRSF034303">
    <property type="entry name" value="DUF1694"/>
    <property type="match status" value="1"/>
</dbReference>